<evidence type="ECO:0000313" key="8">
    <source>
        <dbReference type="EMBL" id="BCB89793.1"/>
    </source>
</evidence>
<accession>A0A6F8YUY2</accession>
<dbReference type="PANTHER" id="PTHR46696">
    <property type="entry name" value="P450, PUTATIVE (EUROFUNG)-RELATED"/>
    <property type="match status" value="1"/>
</dbReference>
<evidence type="ECO:0000256" key="1">
    <source>
        <dbReference type="ARBA" id="ARBA00010617"/>
    </source>
</evidence>
<dbReference type="EMBL" id="AP022871">
    <property type="protein sequence ID" value="BCB89793.1"/>
    <property type="molecule type" value="Genomic_DNA"/>
</dbReference>
<dbReference type="InterPro" id="IPR036396">
    <property type="entry name" value="Cyt_P450_sf"/>
</dbReference>
<comment type="similarity">
    <text evidence="1 7">Belongs to the cytochrome P450 family.</text>
</comment>
<proteinExistence type="inferred from homology"/>
<evidence type="ECO:0000256" key="7">
    <source>
        <dbReference type="RuleBase" id="RU000461"/>
    </source>
</evidence>
<keyword evidence="2 7" id="KW-0349">Heme</keyword>
<dbReference type="GO" id="GO:0016705">
    <property type="term" value="F:oxidoreductase activity, acting on paired donors, with incorporation or reduction of molecular oxygen"/>
    <property type="evidence" value="ECO:0007669"/>
    <property type="project" value="InterPro"/>
</dbReference>
<protein>
    <recommendedName>
        <fullName evidence="10">Cytochrome P450</fullName>
    </recommendedName>
</protein>
<evidence type="ECO:0000313" key="9">
    <source>
        <dbReference type="Proteomes" id="UP000503011"/>
    </source>
</evidence>
<keyword evidence="3 7" id="KW-0479">Metal-binding</keyword>
<dbReference type="InterPro" id="IPR001128">
    <property type="entry name" value="Cyt_P450"/>
</dbReference>
<dbReference type="PANTHER" id="PTHR46696:SF1">
    <property type="entry name" value="CYTOCHROME P450 YJIB-RELATED"/>
    <property type="match status" value="1"/>
</dbReference>
<dbReference type="FunFam" id="1.10.630.10:FF:000018">
    <property type="entry name" value="Cytochrome P450 monooxygenase"/>
    <property type="match status" value="1"/>
</dbReference>
<dbReference type="PRINTS" id="PR00359">
    <property type="entry name" value="BP450"/>
</dbReference>
<evidence type="ECO:0000256" key="4">
    <source>
        <dbReference type="ARBA" id="ARBA00023002"/>
    </source>
</evidence>
<dbReference type="Gene3D" id="1.10.630.10">
    <property type="entry name" value="Cytochrome P450"/>
    <property type="match status" value="1"/>
</dbReference>
<evidence type="ECO:0000256" key="3">
    <source>
        <dbReference type="ARBA" id="ARBA00022723"/>
    </source>
</evidence>
<dbReference type="InterPro" id="IPR017972">
    <property type="entry name" value="Cyt_P450_CS"/>
</dbReference>
<sequence>MNQAVEALAPASLEERVARFYDLDEELLRDPWPLYAEMREKRPVMRVGSAVVVSRYEDIKTVFRDTVNFSNRRYTGSRVTHKRAGLSPGEVKLYDYLIELDVNHIGQNDPPDHSRLRRFVNQAFSGGAVRRMRERVVRMAHGLLDEVDAGGEEPFDLAALSWRLPFAVVCSMLQIPDAEVSTFRGWALEIRRGLGTNYDNLHEAYDATRNLEAYVLELIQRRRAQAGIGGNDDLVSNLLATDIDGTHLTDRELVTMFAVMLTSGNANDMISNAVIALERWPDQRALLLERPELIRNAVEEFLRYCPSAHGVHRVAVADGEIAGFPVRAGETVRLVVASANHDPDKFAEPERLDITRADARQHLDFGYGIHTCLGQWLARMDIEVALTVLYERYPHLRIAAPFEYRREYQFRGPQRLLVSRR</sequence>
<dbReference type="InterPro" id="IPR002397">
    <property type="entry name" value="Cyt_P450_B"/>
</dbReference>
<dbReference type="SUPFAM" id="SSF48264">
    <property type="entry name" value="Cytochrome P450"/>
    <property type="match status" value="1"/>
</dbReference>
<dbReference type="GO" id="GO:0020037">
    <property type="term" value="F:heme binding"/>
    <property type="evidence" value="ECO:0007669"/>
    <property type="project" value="InterPro"/>
</dbReference>
<evidence type="ECO:0008006" key="10">
    <source>
        <dbReference type="Google" id="ProtNLM"/>
    </source>
</evidence>
<dbReference type="PROSITE" id="PS00086">
    <property type="entry name" value="CYTOCHROME_P450"/>
    <property type="match status" value="1"/>
</dbReference>
<dbReference type="KEGG" id="psuu:Psuf_071060"/>
<reference evidence="8 9" key="1">
    <citation type="submission" date="2020-03" db="EMBL/GenBank/DDBJ databases">
        <title>Whole genome shotgun sequence of Phytohabitans suffuscus NBRC 105367.</title>
        <authorList>
            <person name="Komaki H."/>
            <person name="Tamura T."/>
        </authorList>
    </citation>
    <scope>NUCLEOTIDE SEQUENCE [LARGE SCALE GENOMIC DNA]</scope>
    <source>
        <strain evidence="8 9">NBRC 105367</strain>
    </source>
</reference>
<dbReference type="GO" id="GO:0005506">
    <property type="term" value="F:iron ion binding"/>
    <property type="evidence" value="ECO:0007669"/>
    <property type="project" value="InterPro"/>
</dbReference>
<keyword evidence="5 7" id="KW-0408">Iron</keyword>
<dbReference type="Proteomes" id="UP000503011">
    <property type="component" value="Chromosome"/>
</dbReference>
<name>A0A6F8YUY2_9ACTN</name>
<gene>
    <name evidence="8" type="ORF">Psuf_071060</name>
</gene>
<dbReference type="GO" id="GO:0004497">
    <property type="term" value="F:monooxygenase activity"/>
    <property type="evidence" value="ECO:0007669"/>
    <property type="project" value="UniProtKB-KW"/>
</dbReference>
<evidence type="ECO:0000256" key="5">
    <source>
        <dbReference type="ARBA" id="ARBA00023004"/>
    </source>
</evidence>
<keyword evidence="4 7" id="KW-0560">Oxidoreductase</keyword>
<keyword evidence="6 7" id="KW-0503">Monooxygenase</keyword>
<dbReference type="RefSeq" id="WP_173161808.1">
    <property type="nucleotide sequence ID" value="NZ_AP022871.1"/>
</dbReference>
<evidence type="ECO:0000256" key="6">
    <source>
        <dbReference type="ARBA" id="ARBA00023033"/>
    </source>
</evidence>
<reference evidence="8 9" key="2">
    <citation type="submission" date="2020-03" db="EMBL/GenBank/DDBJ databases">
        <authorList>
            <person name="Ichikawa N."/>
            <person name="Kimura A."/>
            <person name="Kitahashi Y."/>
            <person name="Uohara A."/>
        </authorList>
    </citation>
    <scope>NUCLEOTIDE SEQUENCE [LARGE SCALE GENOMIC DNA]</scope>
    <source>
        <strain evidence="8 9">NBRC 105367</strain>
    </source>
</reference>
<dbReference type="Pfam" id="PF00067">
    <property type="entry name" value="p450"/>
    <property type="match status" value="1"/>
</dbReference>
<keyword evidence="9" id="KW-1185">Reference proteome</keyword>
<evidence type="ECO:0000256" key="2">
    <source>
        <dbReference type="ARBA" id="ARBA00022617"/>
    </source>
</evidence>
<dbReference type="GO" id="GO:0017000">
    <property type="term" value="P:antibiotic biosynthetic process"/>
    <property type="evidence" value="ECO:0007669"/>
    <property type="project" value="UniProtKB-ARBA"/>
</dbReference>
<dbReference type="AlphaFoldDB" id="A0A6F8YUY2"/>
<organism evidence="8 9">
    <name type="scientific">Phytohabitans suffuscus</name>
    <dbReference type="NCBI Taxonomy" id="624315"/>
    <lineage>
        <taxon>Bacteria</taxon>
        <taxon>Bacillati</taxon>
        <taxon>Actinomycetota</taxon>
        <taxon>Actinomycetes</taxon>
        <taxon>Micromonosporales</taxon>
        <taxon>Micromonosporaceae</taxon>
    </lineage>
</organism>